<dbReference type="InterPro" id="IPR043519">
    <property type="entry name" value="NT_sf"/>
</dbReference>
<dbReference type="SUPFAM" id="SSF81301">
    <property type="entry name" value="Nucleotidyltransferase"/>
    <property type="match status" value="1"/>
</dbReference>
<dbReference type="Proteomes" id="UP001215151">
    <property type="component" value="Unassembled WGS sequence"/>
</dbReference>
<comment type="caution">
    <text evidence="1">The sequence shown here is derived from an EMBL/GenBank/DDBJ whole genome shotgun (WGS) entry which is preliminary data.</text>
</comment>
<evidence type="ECO:0000313" key="1">
    <source>
        <dbReference type="EMBL" id="KAJ8453764.1"/>
    </source>
</evidence>
<keyword evidence="2" id="KW-1185">Reference proteome</keyword>
<proteinExistence type="predicted"/>
<dbReference type="AlphaFoldDB" id="A0AAD7X362"/>
<reference evidence="1" key="1">
    <citation type="submission" date="2022-11" db="EMBL/GenBank/DDBJ databases">
        <title>Genome Sequence of Cubamyces cubensis.</title>
        <authorList>
            <person name="Buettner E."/>
        </authorList>
    </citation>
    <scope>NUCLEOTIDE SEQUENCE</scope>
    <source>
        <strain evidence="1">MPL-01</strain>
    </source>
</reference>
<dbReference type="Gene3D" id="3.30.460.40">
    <property type="match status" value="1"/>
</dbReference>
<evidence type="ECO:0000313" key="2">
    <source>
        <dbReference type="Proteomes" id="UP001215151"/>
    </source>
</evidence>
<dbReference type="EMBL" id="JAPEVG010001171">
    <property type="protein sequence ID" value="KAJ8453764.1"/>
    <property type="molecule type" value="Genomic_DNA"/>
</dbReference>
<gene>
    <name evidence="1" type="ORF">ONZ51_g13413</name>
</gene>
<protein>
    <submittedName>
        <fullName evidence="1">Uncharacterized protein</fullName>
    </submittedName>
</protein>
<sequence>MSHPETNRGEVTIESIHTAAKAIAAALGGCDNASDLQAQVPYAIVGGGACILLGSHRITEDVDFVVPQNTTAAARKLLRASPAFRVDPRTCHTWHRETGLAIEIVTMWFQRTFDARTPALVVDGVRVLHPVRILDAKCRSILARSALYKKNTDAHDIVFLLEYCVRNGIAVKDGDVEHAKAETIEYLIAQEMTPREAWNAAGYVDDAGWPQ</sequence>
<accession>A0AAD7X362</accession>
<name>A0AAD7X362_9APHY</name>
<organism evidence="1 2">
    <name type="scientific">Trametes cubensis</name>
    <dbReference type="NCBI Taxonomy" id="1111947"/>
    <lineage>
        <taxon>Eukaryota</taxon>
        <taxon>Fungi</taxon>
        <taxon>Dikarya</taxon>
        <taxon>Basidiomycota</taxon>
        <taxon>Agaricomycotina</taxon>
        <taxon>Agaricomycetes</taxon>
        <taxon>Polyporales</taxon>
        <taxon>Polyporaceae</taxon>
        <taxon>Trametes</taxon>
    </lineage>
</organism>